<feature type="non-terminal residue" evidence="10">
    <location>
        <position position="1"/>
    </location>
</feature>
<dbReference type="GO" id="GO:0046872">
    <property type="term" value="F:metal ion binding"/>
    <property type="evidence" value="ECO:0007669"/>
    <property type="project" value="UniProtKB-KW"/>
</dbReference>
<name>A0A1X0NEB1_9TRYP</name>
<evidence type="ECO:0000256" key="2">
    <source>
        <dbReference type="ARBA" id="ARBA00022670"/>
    </source>
</evidence>
<dbReference type="EMBL" id="NBCO01000101">
    <property type="protein sequence ID" value="ORC82026.1"/>
    <property type="molecule type" value="Genomic_DNA"/>
</dbReference>
<gene>
    <name evidence="10" type="ORF">TM35_001011090</name>
</gene>
<reference evidence="10 11" key="1">
    <citation type="submission" date="2017-03" db="EMBL/GenBank/DDBJ databases">
        <title>An alternative strategy for trypanosome survival in the mammalian bloodstream revealed through genome and transcriptome analysis of the ubiquitous bovine parasite Trypanosoma (Megatrypanum) theileri.</title>
        <authorList>
            <person name="Kelly S."/>
            <person name="Ivens A."/>
            <person name="Mott A."/>
            <person name="O'Neill E."/>
            <person name="Emms D."/>
            <person name="Macleod O."/>
            <person name="Voorheis P."/>
            <person name="Matthews J."/>
            <person name="Matthews K."/>
            <person name="Carrington M."/>
        </authorList>
    </citation>
    <scope>NUCLEOTIDE SEQUENCE [LARGE SCALE GENOMIC DNA]</scope>
    <source>
        <strain evidence="10">Edinburgh</strain>
    </source>
</reference>
<evidence type="ECO:0000256" key="6">
    <source>
        <dbReference type="ARBA" id="ARBA00023049"/>
    </source>
</evidence>
<dbReference type="EC" id="3.4.24.-" evidence="8"/>
<dbReference type="GO" id="GO:0007155">
    <property type="term" value="P:cell adhesion"/>
    <property type="evidence" value="ECO:0007669"/>
    <property type="project" value="InterPro"/>
</dbReference>
<comment type="caution">
    <text evidence="10">The sequence shown here is derived from an EMBL/GenBank/DDBJ whole genome shotgun (WGS) entry which is preliminary data.</text>
</comment>
<keyword evidence="2 8" id="KW-0645">Protease</keyword>
<evidence type="ECO:0000313" key="10">
    <source>
        <dbReference type="EMBL" id="ORC82026.1"/>
    </source>
</evidence>
<keyword evidence="6 7" id="KW-0482">Metalloprotease</keyword>
<keyword evidence="11" id="KW-1185">Reference proteome</keyword>
<sequence length="119" mass="13532">LVDPRLNVRIAAHEMAHALGFNIPSMKQKGVLTQANIRGKNRMVVSSKMTKEKAQGHYGCPSLPGMELDNDDETDDNGIHPHWTRRVAHDELMAPREEEGVEIYYTALTMPFRTWVAYK</sequence>
<keyword evidence="3 7" id="KW-0479">Metal-binding</keyword>
<evidence type="ECO:0000256" key="9">
    <source>
        <dbReference type="SAM" id="MobiDB-lite"/>
    </source>
</evidence>
<evidence type="ECO:0000256" key="5">
    <source>
        <dbReference type="ARBA" id="ARBA00022833"/>
    </source>
</evidence>
<evidence type="ECO:0000256" key="7">
    <source>
        <dbReference type="PIRSR" id="PIRSR601577-2"/>
    </source>
</evidence>
<keyword evidence="5 7" id="KW-0862">Zinc</keyword>
<dbReference type="RefSeq" id="XP_028877102.1">
    <property type="nucleotide sequence ID" value="XM_029031612.1"/>
</dbReference>
<dbReference type="VEuPathDB" id="TriTrypDB:TM35_001011090"/>
<dbReference type="Pfam" id="PF01457">
    <property type="entry name" value="Peptidase_M8"/>
    <property type="match status" value="1"/>
</dbReference>
<dbReference type="GO" id="GO:0006508">
    <property type="term" value="P:proteolysis"/>
    <property type="evidence" value="ECO:0007669"/>
    <property type="project" value="UniProtKB-KW"/>
</dbReference>
<evidence type="ECO:0000256" key="8">
    <source>
        <dbReference type="RuleBase" id="RU366077"/>
    </source>
</evidence>
<dbReference type="SUPFAM" id="SSF55486">
    <property type="entry name" value="Metalloproteases ('zincins'), catalytic domain"/>
    <property type="match status" value="1"/>
</dbReference>
<evidence type="ECO:0000256" key="4">
    <source>
        <dbReference type="ARBA" id="ARBA00022801"/>
    </source>
</evidence>
<dbReference type="GO" id="GO:0004222">
    <property type="term" value="F:metalloendopeptidase activity"/>
    <property type="evidence" value="ECO:0007669"/>
    <property type="project" value="UniProtKB-UniRule"/>
</dbReference>
<accession>A0A1X0NEB1</accession>
<dbReference type="OrthoDB" id="251292at2759"/>
<dbReference type="InterPro" id="IPR001577">
    <property type="entry name" value="Peptidase_M8"/>
</dbReference>
<feature type="region of interest" description="Disordered" evidence="9">
    <location>
        <begin position="48"/>
        <end position="81"/>
    </location>
</feature>
<evidence type="ECO:0000256" key="1">
    <source>
        <dbReference type="ARBA" id="ARBA00005860"/>
    </source>
</evidence>
<comment type="similarity">
    <text evidence="1 8">Belongs to the peptidase M8 family.</text>
</comment>
<dbReference type="AlphaFoldDB" id="A0A1X0NEB1"/>
<comment type="cofactor">
    <cofactor evidence="7 8">
        <name>Zn(2+)</name>
        <dbReference type="ChEBI" id="CHEBI:29105"/>
    </cofactor>
    <text evidence="7 8">Binds 1 zinc ion per subunit.</text>
</comment>
<dbReference type="Gene3D" id="3.90.132.10">
    <property type="entry name" value="Leishmanolysin , domain 2"/>
    <property type="match status" value="1"/>
</dbReference>
<dbReference type="GeneID" id="39991392"/>
<evidence type="ECO:0000313" key="11">
    <source>
        <dbReference type="Proteomes" id="UP000192257"/>
    </source>
</evidence>
<feature type="binding site" evidence="7">
    <location>
        <position position="82"/>
    </location>
    <ligand>
        <name>Zn(2+)</name>
        <dbReference type="ChEBI" id="CHEBI:29105"/>
        <note>catalytic</note>
    </ligand>
</feature>
<proteinExistence type="inferred from homology"/>
<dbReference type="Proteomes" id="UP000192257">
    <property type="component" value="Unassembled WGS sequence"/>
</dbReference>
<organism evidence="10 11">
    <name type="scientific">Trypanosoma theileri</name>
    <dbReference type="NCBI Taxonomy" id="67003"/>
    <lineage>
        <taxon>Eukaryota</taxon>
        <taxon>Discoba</taxon>
        <taxon>Euglenozoa</taxon>
        <taxon>Kinetoplastea</taxon>
        <taxon>Metakinetoplastina</taxon>
        <taxon>Trypanosomatida</taxon>
        <taxon>Trypanosomatidae</taxon>
        <taxon>Trypanosoma</taxon>
    </lineage>
</organism>
<protein>
    <recommendedName>
        <fullName evidence="8">Leishmanolysin-like peptidase</fullName>
        <ecNumber evidence="8">3.4.24.-</ecNumber>
    </recommendedName>
</protein>
<dbReference type="GO" id="GO:0016020">
    <property type="term" value="C:membrane"/>
    <property type="evidence" value="ECO:0007669"/>
    <property type="project" value="InterPro"/>
</dbReference>
<evidence type="ECO:0000256" key="3">
    <source>
        <dbReference type="ARBA" id="ARBA00022723"/>
    </source>
</evidence>
<keyword evidence="4 8" id="KW-0378">Hydrolase</keyword>